<name>A0A0F8ZLS8_9ZZZZ</name>
<sequence>LEYATVVELEEYLLGASKTQPAQAGNFAIALSAASRNIDKHCGRRFWIDDAATERIFTVENGYSFPVPDIATTTGLVVATDEDRDGVYETAWTLGARTGAGYEVAPYNAQTDPELKEPYTSLEANASVFPTYRMAISVTAKWGWPAVPDDIKQATLLHAARFWKRKDAVLGLGGNAELGFFEMRRKIDPDVAKMIDVYRNFA</sequence>
<protein>
    <submittedName>
        <fullName evidence="1">Uncharacterized protein</fullName>
    </submittedName>
</protein>
<reference evidence="1" key="1">
    <citation type="journal article" date="2015" name="Nature">
        <title>Complex archaea that bridge the gap between prokaryotes and eukaryotes.</title>
        <authorList>
            <person name="Spang A."/>
            <person name="Saw J.H."/>
            <person name="Jorgensen S.L."/>
            <person name="Zaremba-Niedzwiedzka K."/>
            <person name="Martijn J."/>
            <person name="Lind A.E."/>
            <person name="van Eijk R."/>
            <person name="Schleper C."/>
            <person name="Guy L."/>
            <person name="Ettema T.J."/>
        </authorList>
    </citation>
    <scope>NUCLEOTIDE SEQUENCE</scope>
</reference>
<dbReference type="AlphaFoldDB" id="A0A0F8ZLS8"/>
<organism evidence="1">
    <name type="scientific">marine sediment metagenome</name>
    <dbReference type="NCBI Taxonomy" id="412755"/>
    <lineage>
        <taxon>unclassified sequences</taxon>
        <taxon>metagenomes</taxon>
        <taxon>ecological metagenomes</taxon>
    </lineage>
</organism>
<gene>
    <name evidence="1" type="ORF">LCGC14_2757890</name>
</gene>
<dbReference type="EMBL" id="LAZR01050608">
    <property type="protein sequence ID" value="KKK86975.1"/>
    <property type="molecule type" value="Genomic_DNA"/>
</dbReference>
<feature type="non-terminal residue" evidence="1">
    <location>
        <position position="1"/>
    </location>
</feature>
<comment type="caution">
    <text evidence="1">The sequence shown here is derived from an EMBL/GenBank/DDBJ whole genome shotgun (WGS) entry which is preliminary data.</text>
</comment>
<evidence type="ECO:0000313" key="1">
    <source>
        <dbReference type="EMBL" id="KKK86975.1"/>
    </source>
</evidence>
<accession>A0A0F8ZLS8</accession>
<proteinExistence type="predicted"/>